<dbReference type="EMBL" id="AODQ01000070">
    <property type="protein sequence ID" value="EMR02172.1"/>
    <property type="molecule type" value="Genomic_DNA"/>
</dbReference>
<dbReference type="RefSeq" id="WP_009196076.1">
    <property type="nucleotide sequence ID" value="NZ_AODQ01000070.1"/>
</dbReference>
<dbReference type="AlphaFoldDB" id="M7N4F2"/>
<sequence>MKKLSITLIIMLLVLGSALAQQKTKTNLPYQQIEPGVPQAVLDAVEKKHQGFHFQKELALLPRAKAKSKTPTATKVREQELEIAYTSYARRASANGKVRSVKRSYYDANGIFISSREVLTNKALPAVVRHTLKEYDGWELEKTRAVVEEKGALRTVYYSLTINNGKDRKRLLLSEDGLPLRNKKSQGMYALKAKR</sequence>
<evidence type="ECO:0000313" key="2">
    <source>
        <dbReference type="EMBL" id="EMR02172.1"/>
    </source>
</evidence>
<proteinExistence type="predicted"/>
<comment type="caution">
    <text evidence="2">The sequence shown here is derived from an EMBL/GenBank/DDBJ whole genome shotgun (WGS) entry which is preliminary data.</text>
</comment>
<reference evidence="2 3" key="1">
    <citation type="journal article" date="2013" name="Genome Announc.">
        <title>Draft Genome Sequence of Cesiribacter andamanensis Strain AMV16T, Isolated from a Soil Sample from a Mud Volcano in the Andaman Islands, India.</title>
        <authorList>
            <person name="Shivaji S."/>
            <person name="Ara S."/>
            <person name="Begum Z."/>
            <person name="Srinivas T.N."/>
            <person name="Singh A."/>
            <person name="Kumar Pinnaka A."/>
        </authorList>
    </citation>
    <scope>NUCLEOTIDE SEQUENCE [LARGE SCALE GENOMIC DNA]</scope>
    <source>
        <strain evidence="2 3">AMV16</strain>
    </source>
</reference>
<feature type="signal peptide" evidence="1">
    <location>
        <begin position="1"/>
        <end position="20"/>
    </location>
</feature>
<protein>
    <recommendedName>
        <fullName evidence="4">Beta-lactamase-inhibitor-like PepSY-like domain-containing protein</fullName>
    </recommendedName>
</protein>
<evidence type="ECO:0000256" key="1">
    <source>
        <dbReference type="SAM" id="SignalP"/>
    </source>
</evidence>
<keyword evidence="3" id="KW-1185">Reference proteome</keyword>
<dbReference type="Gene3D" id="3.10.450.360">
    <property type="match status" value="1"/>
</dbReference>
<accession>M7N4F2</accession>
<evidence type="ECO:0000313" key="3">
    <source>
        <dbReference type="Proteomes" id="UP000011910"/>
    </source>
</evidence>
<feature type="chain" id="PRO_5004081624" description="Beta-lactamase-inhibitor-like PepSY-like domain-containing protein" evidence="1">
    <location>
        <begin position="21"/>
        <end position="195"/>
    </location>
</feature>
<name>M7N4F2_9BACT</name>
<gene>
    <name evidence="2" type="ORF">ADICEAN_02686</name>
</gene>
<dbReference type="OrthoDB" id="668160at2"/>
<dbReference type="Proteomes" id="UP000011910">
    <property type="component" value="Unassembled WGS sequence"/>
</dbReference>
<evidence type="ECO:0008006" key="4">
    <source>
        <dbReference type="Google" id="ProtNLM"/>
    </source>
</evidence>
<organism evidence="2 3">
    <name type="scientific">Cesiribacter andamanensis AMV16</name>
    <dbReference type="NCBI Taxonomy" id="1279009"/>
    <lineage>
        <taxon>Bacteria</taxon>
        <taxon>Pseudomonadati</taxon>
        <taxon>Bacteroidota</taxon>
        <taxon>Cytophagia</taxon>
        <taxon>Cytophagales</taxon>
        <taxon>Cesiribacteraceae</taxon>
        <taxon>Cesiribacter</taxon>
    </lineage>
</organism>
<keyword evidence="1" id="KW-0732">Signal</keyword>